<comment type="similarity">
    <text evidence="1">Belongs to the TEL2 family.</text>
</comment>
<dbReference type="Gene3D" id="1.25.40.720">
    <property type="entry name" value="Telomere length regulation protein 2, C-terminal domain"/>
    <property type="match status" value="1"/>
</dbReference>
<name>A0ABD6EJT6_9BILA</name>
<dbReference type="EMBL" id="JBGFUD010001951">
    <property type="protein sequence ID" value="MFH4976952.1"/>
    <property type="molecule type" value="Genomic_DNA"/>
</dbReference>
<dbReference type="Pfam" id="PF10193">
    <property type="entry name" value="Telomere_reg-2"/>
    <property type="match status" value="1"/>
</dbReference>
<dbReference type="PANTHER" id="PTHR15830:SF10">
    <property type="entry name" value="TELOMERE LENGTH REGULATION PROTEIN TEL2 HOMOLOG"/>
    <property type="match status" value="1"/>
</dbReference>
<evidence type="ECO:0000313" key="3">
    <source>
        <dbReference type="EMBL" id="MFH4976952.1"/>
    </source>
</evidence>
<accession>A0ABD6EJT6</accession>
<protein>
    <recommendedName>
        <fullName evidence="2">Telomere length regulation protein conserved domain-containing protein</fullName>
    </recommendedName>
</protein>
<keyword evidence="4" id="KW-1185">Reference proteome</keyword>
<dbReference type="Proteomes" id="UP001608902">
    <property type="component" value="Unassembled WGS sequence"/>
</dbReference>
<dbReference type="AlphaFoldDB" id="A0ABD6EJT6"/>
<dbReference type="PANTHER" id="PTHR15830">
    <property type="entry name" value="TELOMERE LENGTH REGULATION PROTEIN TEL2 FAMILY MEMBER"/>
    <property type="match status" value="1"/>
</dbReference>
<feature type="domain" description="Telomere length regulation protein conserved" evidence="2">
    <location>
        <begin position="518"/>
        <end position="625"/>
    </location>
</feature>
<sequence>MAECLARRISEANERQCILSVLAEATKIVRSEQTSDTIRYNILDAIICRIHPSFTGFLTTKELRSVLAQVFEDAPFGSSISILLHRLRDSSSFQLQHLITLIDAVEERGLRNALVQSVYVGESKSDSADLDKVEQIRCLFRTISKVPSLLYNAAGKKDAYNEDDKLSEMFSTFLENHWLRLVTGIKEAVQLARERIEGSCDVDMRLISPLLSSLSSNNLSAFQQVIKWLESQSQTPIWSRLCSRLLTDDSNGALSTETLILRSAEVATNGKALLNIFGSAIVQNNVVQRVLFYKMLIVKVYPPENKIPQKLADVLRLGNTDATCDGLWSRLHCDTVLSVLDVFTSKSHITYSDEDQRSYIDVALLCLVRGTSDPIREQLRTRVHEKITTGIQYHLDCANLRRRTRGMFVAETLTNWLNIGALKFDYSPEMMEELHDLRRITGDEKDDSESIDCQNLLPSNKVECNIKKELPSPTAVDSDNELLDSDDDDFPSYTIPKEELNVVKEPTEKDGEKKEKAPKYIRECLEGLQEGSNFSRFEACFFALNAMIRSRAVAYDDICDELLRKVIFLTDRFKTEKFQERRLEIMCSCLVMSPRLAPMAIDILYSRNCSMYHRYSILESLVGAARELSSCQKKNQDNPKIVEVKHDGKRGNTKDEGEDWRRIIDERLELKTKYFRTKNTSMPLTSINRFGDVAGVFFYPLSRIFVDRIHLDLLGTDYTLLGKILLVLGEICI</sequence>
<gene>
    <name evidence="3" type="ORF">AB6A40_003661</name>
</gene>
<comment type="caution">
    <text evidence="3">The sequence shown here is derived from an EMBL/GenBank/DDBJ whole genome shotgun (WGS) entry which is preliminary data.</text>
</comment>
<evidence type="ECO:0000259" key="2">
    <source>
        <dbReference type="Pfam" id="PF10193"/>
    </source>
</evidence>
<dbReference type="InterPro" id="IPR051970">
    <property type="entry name" value="TEL2_Regulation"/>
</dbReference>
<reference evidence="3 4" key="1">
    <citation type="submission" date="2024-08" db="EMBL/GenBank/DDBJ databases">
        <title>Gnathostoma spinigerum genome.</title>
        <authorList>
            <person name="Gonzalez-Bertolin B."/>
            <person name="Monzon S."/>
            <person name="Zaballos A."/>
            <person name="Jimenez P."/>
            <person name="Dekumyoy P."/>
            <person name="Varona S."/>
            <person name="Cuesta I."/>
            <person name="Sumanam S."/>
            <person name="Adisakwattana P."/>
            <person name="Gasser R.B."/>
            <person name="Hernandez-Gonzalez A."/>
            <person name="Young N.D."/>
            <person name="Perteguer M.J."/>
        </authorList>
    </citation>
    <scope>NUCLEOTIDE SEQUENCE [LARGE SCALE GENOMIC DNA]</scope>
    <source>
        <strain evidence="3">AL3</strain>
        <tissue evidence="3">Liver</tissue>
    </source>
</reference>
<feature type="non-terminal residue" evidence="3">
    <location>
        <position position="733"/>
    </location>
</feature>
<dbReference type="InterPro" id="IPR019337">
    <property type="entry name" value="Telomere_length_regulation_dom"/>
</dbReference>
<proteinExistence type="inferred from homology"/>
<evidence type="ECO:0000256" key="1">
    <source>
        <dbReference type="ARBA" id="ARBA00006133"/>
    </source>
</evidence>
<dbReference type="InterPro" id="IPR038528">
    <property type="entry name" value="TEL2_C_sf"/>
</dbReference>
<evidence type="ECO:0000313" key="4">
    <source>
        <dbReference type="Proteomes" id="UP001608902"/>
    </source>
</evidence>
<organism evidence="3 4">
    <name type="scientific">Gnathostoma spinigerum</name>
    <dbReference type="NCBI Taxonomy" id="75299"/>
    <lineage>
        <taxon>Eukaryota</taxon>
        <taxon>Metazoa</taxon>
        <taxon>Ecdysozoa</taxon>
        <taxon>Nematoda</taxon>
        <taxon>Chromadorea</taxon>
        <taxon>Rhabditida</taxon>
        <taxon>Spirurina</taxon>
        <taxon>Gnathostomatomorpha</taxon>
        <taxon>Gnathostomatoidea</taxon>
        <taxon>Gnathostomatidae</taxon>
        <taxon>Gnathostoma</taxon>
    </lineage>
</organism>